<dbReference type="EMBL" id="KL363202">
    <property type="protein sequence ID" value="KFD55066.1"/>
    <property type="molecule type" value="Genomic_DNA"/>
</dbReference>
<gene>
    <name evidence="1" type="ORF">M513_03984</name>
    <name evidence="2" type="ORF">M514_03984</name>
</gene>
<reference evidence="2 3" key="1">
    <citation type="journal article" date="2014" name="Nat. Genet.">
        <title>Genome and transcriptome of the porcine whipworm Trichuris suis.</title>
        <authorList>
            <person name="Jex A.R."/>
            <person name="Nejsum P."/>
            <person name="Schwarz E.M."/>
            <person name="Hu L."/>
            <person name="Young N.D."/>
            <person name="Hall R.S."/>
            <person name="Korhonen P.K."/>
            <person name="Liao S."/>
            <person name="Thamsborg S."/>
            <person name="Xia J."/>
            <person name="Xu P."/>
            <person name="Wang S."/>
            <person name="Scheerlinck J.P."/>
            <person name="Hofmann A."/>
            <person name="Sternberg P.W."/>
            <person name="Wang J."/>
            <person name="Gasser R.B."/>
        </authorList>
    </citation>
    <scope>NUCLEOTIDE SEQUENCE [LARGE SCALE GENOMIC DNA]</scope>
    <source>
        <strain evidence="2">DCEP-RM93F</strain>
        <strain evidence="1">DCEP-RM93M</strain>
    </source>
</reference>
<accession>A0A085NSY0</accession>
<protein>
    <submittedName>
        <fullName evidence="2">Uncharacterized protein</fullName>
    </submittedName>
</protein>
<proteinExistence type="predicted"/>
<evidence type="ECO:0000313" key="3">
    <source>
        <dbReference type="Proteomes" id="UP000030764"/>
    </source>
</evidence>
<name>A0A085NSY0_9BILA</name>
<dbReference type="Proteomes" id="UP000030758">
    <property type="component" value="Unassembled WGS sequence"/>
</dbReference>
<sequence length="137" mass="15790">MNIEKDQYSKTSEKKGVREREREKMCELVFIVYACVCCVVLNIKRQLVVDGSGRQLNYDRPVGKQVAATCHAFLALKRIQLPYGSSKCSSCFNLSLEERVKRRAGIEPDLWTHFAWRRACRIDDDDDLPYGGSVQKR</sequence>
<dbReference type="Proteomes" id="UP000030764">
    <property type="component" value="Unassembled WGS sequence"/>
</dbReference>
<dbReference type="AlphaFoldDB" id="A0A085NSY0"/>
<dbReference type="EMBL" id="KL367477">
    <property type="protein sequence ID" value="KFD72576.1"/>
    <property type="molecule type" value="Genomic_DNA"/>
</dbReference>
<organism evidence="2">
    <name type="scientific">Trichuris suis</name>
    <name type="common">pig whipworm</name>
    <dbReference type="NCBI Taxonomy" id="68888"/>
    <lineage>
        <taxon>Eukaryota</taxon>
        <taxon>Metazoa</taxon>
        <taxon>Ecdysozoa</taxon>
        <taxon>Nematoda</taxon>
        <taxon>Enoplea</taxon>
        <taxon>Dorylaimia</taxon>
        <taxon>Trichinellida</taxon>
        <taxon>Trichuridae</taxon>
        <taxon>Trichuris</taxon>
    </lineage>
</organism>
<evidence type="ECO:0000313" key="2">
    <source>
        <dbReference type="EMBL" id="KFD72576.1"/>
    </source>
</evidence>
<keyword evidence="3" id="KW-1185">Reference proteome</keyword>
<evidence type="ECO:0000313" key="1">
    <source>
        <dbReference type="EMBL" id="KFD55066.1"/>
    </source>
</evidence>